<dbReference type="Proteomes" id="UP000429607">
    <property type="component" value="Unassembled WGS sequence"/>
</dbReference>
<dbReference type="Proteomes" id="UP000435112">
    <property type="component" value="Unassembled WGS sequence"/>
</dbReference>
<evidence type="ECO:0000313" key="7">
    <source>
        <dbReference type="Proteomes" id="UP000435112"/>
    </source>
</evidence>
<accession>A0A6A4F6Z6</accession>
<reference evidence="4 6" key="1">
    <citation type="submission" date="2018-08" db="EMBL/GenBank/DDBJ databases">
        <title>Genomic investigation of the strawberry pathogen Phytophthora fragariae indicates pathogenicity is determined by transcriptional variation in three key races.</title>
        <authorList>
            <person name="Adams T.M."/>
            <person name="Armitage A.D."/>
            <person name="Sobczyk M.K."/>
            <person name="Bates H.J."/>
            <person name="Dunwell J.M."/>
            <person name="Nellist C.F."/>
            <person name="Harrison R.J."/>
        </authorList>
    </citation>
    <scope>NUCLEOTIDE SEQUENCE [LARGE SCALE GENOMIC DNA]</scope>
    <source>
        <strain evidence="2 5">SCRP249</strain>
        <strain evidence="3 7">SCRP324</strain>
        <strain evidence="4 6">SCRP333</strain>
    </source>
</reference>
<dbReference type="AlphaFoldDB" id="A0A6A4F6Z6"/>
<comment type="caution">
    <text evidence="4">The sequence shown here is derived from an EMBL/GenBank/DDBJ whole genome shotgun (WGS) entry which is preliminary data.</text>
</comment>
<evidence type="ECO:0000256" key="1">
    <source>
        <dbReference type="SAM" id="SignalP"/>
    </source>
</evidence>
<dbReference type="Proteomes" id="UP000434957">
    <property type="component" value="Unassembled WGS sequence"/>
</dbReference>
<gene>
    <name evidence="2" type="ORF">PR001_g22471</name>
    <name evidence="3" type="ORF">PR002_g20206</name>
    <name evidence="4" type="ORF">PR003_g13004</name>
</gene>
<evidence type="ECO:0000313" key="5">
    <source>
        <dbReference type="Proteomes" id="UP000429607"/>
    </source>
</evidence>
<dbReference type="EMBL" id="QXFV01002503">
    <property type="protein sequence ID" value="KAE8986906.1"/>
    <property type="molecule type" value="Genomic_DNA"/>
</dbReference>
<dbReference type="EMBL" id="QXFT01000804">
    <property type="protein sequence ID" value="KAE9335471.1"/>
    <property type="molecule type" value="Genomic_DNA"/>
</dbReference>
<sequence>MTGLGTRLVWLVDVWAQSVAPARTGKGAAREAHTPRRVKCPSLCRPSFLRARLKFIC</sequence>
<evidence type="ECO:0000313" key="3">
    <source>
        <dbReference type="EMBL" id="KAE8993549.1"/>
    </source>
</evidence>
<evidence type="ECO:0000313" key="2">
    <source>
        <dbReference type="EMBL" id="KAE8986906.1"/>
    </source>
</evidence>
<feature type="chain" id="PRO_5036381358" description="RxLR effector protein" evidence="1">
    <location>
        <begin position="17"/>
        <end position="57"/>
    </location>
</feature>
<name>A0A6A4F6Z6_9STRA</name>
<evidence type="ECO:0008006" key="8">
    <source>
        <dbReference type="Google" id="ProtNLM"/>
    </source>
</evidence>
<dbReference type="EMBL" id="QXFU01001905">
    <property type="protein sequence ID" value="KAE8993549.1"/>
    <property type="molecule type" value="Genomic_DNA"/>
</dbReference>
<feature type="signal peptide" evidence="1">
    <location>
        <begin position="1"/>
        <end position="16"/>
    </location>
</feature>
<proteinExistence type="predicted"/>
<evidence type="ECO:0000313" key="4">
    <source>
        <dbReference type="EMBL" id="KAE9335471.1"/>
    </source>
</evidence>
<keyword evidence="1" id="KW-0732">Signal</keyword>
<keyword evidence="6" id="KW-1185">Reference proteome</keyword>
<protein>
    <recommendedName>
        <fullName evidence="8">RxLR effector protein</fullName>
    </recommendedName>
</protein>
<organism evidence="4 6">
    <name type="scientific">Phytophthora rubi</name>
    <dbReference type="NCBI Taxonomy" id="129364"/>
    <lineage>
        <taxon>Eukaryota</taxon>
        <taxon>Sar</taxon>
        <taxon>Stramenopiles</taxon>
        <taxon>Oomycota</taxon>
        <taxon>Peronosporomycetes</taxon>
        <taxon>Peronosporales</taxon>
        <taxon>Peronosporaceae</taxon>
        <taxon>Phytophthora</taxon>
    </lineage>
</organism>
<evidence type="ECO:0000313" key="6">
    <source>
        <dbReference type="Proteomes" id="UP000434957"/>
    </source>
</evidence>